<name>A0ABW0BZD0_9BACT</name>
<proteinExistence type="predicted"/>
<dbReference type="InterPro" id="IPR036890">
    <property type="entry name" value="HATPase_C_sf"/>
</dbReference>
<organism evidence="9 10">
    <name type="scientific">Algoriphagus aquatilis</name>
    <dbReference type="NCBI Taxonomy" id="490186"/>
    <lineage>
        <taxon>Bacteria</taxon>
        <taxon>Pseudomonadati</taxon>
        <taxon>Bacteroidota</taxon>
        <taxon>Cytophagia</taxon>
        <taxon>Cytophagales</taxon>
        <taxon>Cyclobacteriaceae</taxon>
        <taxon>Algoriphagus</taxon>
    </lineage>
</organism>
<keyword evidence="4 9" id="KW-0418">Kinase</keyword>
<dbReference type="SUPFAM" id="SSF55874">
    <property type="entry name" value="ATPase domain of HSP90 chaperone/DNA topoisomerase II/histidine kinase"/>
    <property type="match status" value="1"/>
</dbReference>
<feature type="transmembrane region" description="Helical" evidence="7">
    <location>
        <begin position="74"/>
        <end position="93"/>
    </location>
</feature>
<dbReference type="SUPFAM" id="SSF47384">
    <property type="entry name" value="Homodimeric domain of signal transducing histidine kinase"/>
    <property type="match status" value="1"/>
</dbReference>
<dbReference type="PANTHER" id="PTHR43711">
    <property type="entry name" value="TWO-COMPONENT HISTIDINE KINASE"/>
    <property type="match status" value="1"/>
</dbReference>
<evidence type="ECO:0000256" key="7">
    <source>
        <dbReference type="SAM" id="Phobius"/>
    </source>
</evidence>
<keyword evidence="7" id="KW-0812">Transmembrane</keyword>
<evidence type="ECO:0000256" key="2">
    <source>
        <dbReference type="ARBA" id="ARBA00012438"/>
    </source>
</evidence>
<keyword evidence="7" id="KW-1133">Transmembrane helix</keyword>
<dbReference type="InterPro" id="IPR003661">
    <property type="entry name" value="HisK_dim/P_dom"/>
</dbReference>
<sequence length="433" mass="50049">MFDFGVFDKSGDLNQLQNRISEVFALILTILIPSLCVIDFLMGYNLLYVSVKFLFAFPFLIGYLVMKKYGYHQLILLLMISIGLVAISLNFFLSEAHRGRTLYTLFIFVVSSVFMLRGRWSGMWIVLVFLVYGVLIFLGRMEKYKMTFDVYSTDDFFQDQIITMTWTSLFTLVMILLFIKSYQKQNSYMLELQKEKENALSRLENLNDKKNQLLALLSHDLRTPVTSLSFTLELAEEGIINEKEVNQIISNLKRQSFHLSKVLDNTLEWVITEMEGSDSEVLAVNPLVLSEEMVEVMRFQAAQKSQDLVLEFEGNPLVVNLAFKEIRIILKNLLDNAIKFTAENSSIVVKVFQNNSRLRWEVRNPGKPIKESERAFLFELKARKTEGTLREKGTGIGLSLCHKIASRNGWEIGYLYPEDGWNVFFLEIDLPRS</sequence>
<evidence type="ECO:0000256" key="3">
    <source>
        <dbReference type="ARBA" id="ARBA00022679"/>
    </source>
</evidence>
<evidence type="ECO:0000313" key="9">
    <source>
        <dbReference type="EMBL" id="MFC5192725.1"/>
    </source>
</evidence>
<feature type="coiled-coil region" evidence="6">
    <location>
        <begin position="189"/>
        <end position="216"/>
    </location>
</feature>
<dbReference type="PANTHER" id="PTHR43711:SF1">
    <property type="entry name" value="HISTIDINE KINASE 1"/>
    <property type="match status" value="1"/>
</dbReference>
<reference evidence="10" key="1">
    <citation type="journal article" date="2019" name="Int. J. Syst. Evol. Microbiol.">
        <title>The Global Catalogue of Microorganisms (GCM) 10K type strain sequencing project: providing services to taxonomists for standard genome sequencing and annotation.</title>
        <authorList>
            <consortium name="The Broad Institute Genomics Platform"/>
            <consortium name="The Broad Institute Genome Sequencing Center for Infectious Disease"/>
            <person name="Wu L."/>
            <person name="Ma J."/>
        </authorList>
    </citation>
    <scope>NUCLEOTIDE SEQUENCE [LARGE SCALE GENOMIC DNA]</scope>
    <source>
        <strain evidence="10">CGMCC 1.7030</strain>
    </source>
</reference>
<evidence type="ECO:0000256" key="6">
    <source>
        <dbReference type="SAM" id="Coils"/>
    </source>
</evidence>
<keyword evidence="6" id="KW-0175">Coiled coil</keyword>
<evidence type="ECO:0000256" key="1">
    <source>
        <dbReference type="ARBA" id="ARBA00000085"/>
    </source>
</evidence>
<dbReference type="Proteomes" id="UP001596163">
    <property type="component" value="Unassembled WGS sequence"/>
</dbReference>
<evidence type="ECO:0000256" key="5">
    <source>
        <dbReference type="ARBA" id="ARBA00023012"/>
    </source>
</evidence>
<dbReference type="InterPro" id="IPR005467">
    <property type="entry name" value="His_kinase_dom"/>
</dbReference>
<accession>A0ABW0BZD0</accession>
<dbReference type="InterPro" id="IPR050736">
    <property type="entry name" value="Sensor_HK_Regulatory"/>
</dbReference>
<feature type="transmembrane region" description="Helical" evidence="7">
    <location>
        <begin position="161"/>
        <end position="179"/>
    </location>
</feature>
<keyword evidence="5" id="KW-0902">Two-component regulatory system</keyword>
<dbReference type="PROSITE" id="PS50109">
    <property type="entry name" value="HIS_KIN"/>
    <property type="match status" value="1"/>
</dbReference>
<gene>
    <name evidence="9" type="ORF">ACFPIK_13185</name>
</gene>
<dbReference type="RefSeq" id="WP_377916016.1">
    <property type="nucleotide sequence ID" value="NZ_JBHSKS010000010.1"/>
</dbReference>
<dbReference type="GO" id="GO:0016301">
    <property type="term" value="F:kinase activity"/>
    <property type="evidence" value="ECO:0007669"/>
    <property type="project" value="UniProtKB-KW"/>
</dbReference>
<keyword evidence="7" id="KW-0472">Membrane</keyword>
<evidence type="ECO:0000313" key="10">
    <source>
        <dbReference type="Proteomes" id="UP001596163"/>
    </source>
</evidence>
<feature type="transmembrane region" description="Helical" evidence="7">
    <location>
        <begin position="23"/>
        <end position="41"/>
    </location>
</feature>
<keyword evidence="10" id="KW-1185">Reference proteome</keyword>
<dbReference type="InterPro" id="IPR036097">
    <property type="entry name" value="HisK_dim/P_sf"/>
</dbReference>
<dbReference type="Pfam" id="PF02518">
    <property type="entry name" value="HATPase_c"/>
    <property type="match status" value="1"/>
</dbReference>
<feature type="transmembrane region" description="Helical" evidence="7">
    <location>
        <begin position="47"/>
        <end position="65"/>
    </location>
</feature>
<feature type="transmembrane region" description="Helical" evidence="7">
    <location>
        <begin position="123"/>
        <end position="141"/>
    </location>
</feature>
<protein>
    <recommendedName>
        <fullName evidence="2">histidine kinase</fullName>
        <ecNumber evidence="2">2.7.13.3</ecNumber>
    </recommendedName>
</protein>
<dbReference type="Gene3D" id="3.30.565.10">
    <property type="entry name" value="Histidine kinase-like ATPase, C-terminal domain"/>
    <property type="match status" value="1"/>
</dbReference>
<dbReference type="EMBL" id="JBHSKS010000010">
    <property type="protein sequence ID" value="MFC5192725.1"/>
    <property type="molecule type" value="Genomic_DNA"/>
</dbReference>
<feature type="transmembrane region" description="Helical" evidence="7">
    <location>
        <begin position="99"/>
        <end position="116"/>
    </location>
</feature>
<dbReference type="CDD" id="cd00082">
    <property type="entry name" value="HisKA"/>
    <property type="match status" value="1"/>
</dbReference>
<dbReference type="Pfam" id="PF00512">
    <property type="entry name" value="HisKA"/>
    <property type="match status" value="1"/>
</dbReference>
<dbReference type="SMART" id="SM00387">
    <property type="entry name" value="HATPase_c"/>
    <property type="match status" value="1"/>
</dbReference>
<dbReference type="EC" id="2.7.13.3" evidence="2"/>
<dbReference type="InterPro" id="IPR003594">
    <property type="entry name" value="HATPase_dom"/>
</dbReference>
<comment type="caution">
    <text evidence="9">The sequence shown here is derived from an EMBL/GenBank/DDBJ whole genome shotgun (WGS) entry which is preliminary data.</text>
</comment>
<keyword evidence="3" id="KW-0808">Transferase</keyword>
<dbReference type="SMART" id="SM00388">
    <property type="entry name" value="HisKA"/>
    <property type="match status" value="1"/>
</dbReference>
<comment type="catalytic activity">
    <reaction evidence="1">
        <text>ATP + protein L-histidine = ADP + protein N-phospho-L-histidine.</text>
        <dbReference type="EC" id="2.7.13.3"/>
    </reaction>
</comment>
<evidence type="ECO:0000256" key="4">
    <source>
        <dbReference type="ARBA" id="ARBA00022777"/>
    </source>
</evidence>
<feature type="domain" description="Histidine kinase" evidence="8">
    <location>
        <begin position="216"/>
        <end position="433"/>
    </location>
</feature>
<dbReference type="Gene3D" id="1.10.287.130">
    <property type="match status" value="1"/>
</dbReference>
<evidence type="ECO:0000259" key="8">
    <source>
        <dbReference type="PROSITE" id="PS50109"/>
    </source>
</evidence>